<name>A0A1T4PFQ7_9FUSO</name>
<dbReference type="NCBIfam" id="NF002834">
    <property type="entry name" value="PRK03011.1-5"/>
    <property type="match status" value="1"/>
</dbReference>
<dbReference type="PROSITE" id="PS01075">
    <property type="entry name" value="ACETATE_KINASE_1"/>
    <property type="match status" value="1"/>
</dbReference>
<dbReference type="GO" id="GO:0005737">
    <property type="term" value="C:cytoplasm"/>
    <property type="evidence" value="ECO:0007669"/>
    <property type="project" value="UniProtKB-SubCell"/>
</dbReference>
<evidence type="ECO:0000256" key="7">
    <source>
        <dbReference type="ARBA" id="ARBA00022840"/>
    </source>
</evidence>
<dbReference type="Pfam" id="PF00871">
    <property type="entry name" value="Acetate_kinase"/>
    <property type="match status" value="1"/>
</dbReference>
<keyword evidence="6 9" id="KW-0418">Kinase</keyword>
<evidence type="ECO:0000256" key="4">
    <source>
        <dbReference type="ARBA" id="ARBA00022679"/>
    </source>
</evidence>
<dbReference type="STRING" id="180163.SAMN02745174_01899"/>
<dbReference type="GO" id="GO:0047761">
    <property type="term" value="F:butyrate kinase activity"/>
    <property type="evidence" value="ECO:0007669"/>
    <property type="project" value="UniProtKB-UniRule"/>
</dbReference>
<dbReference type="PANTHER" id="PTHR21060">
    <property type="entry name" value="ACETATE KINASE"/>
    <property type="match status" value="1"/>
</dbReference>
<dbReference type="GO" id="GO:0005524">
    <property type="term" value="F:ATP binding"/>
    <property type="evidence" value="ECO:0007669"/>
    <property type="project" value="UniProtKB-KW"/>
</dbReference>
<comment type="similarity">
    <text evidence="2 9 10">Belongs to the acetokinase family.</text>
</comment>
<dbReference type="CDD" id="cd24011">
    <property type="entry name" value="ASKHA_NBD_BK"/>
    <property type="match status" value="1"/>
</dbReference>
<dbReference type="InterPro" id="IPR023865">
    <property type="entry name" value="Aliphatic_acid_kinase_CS"/>
</dbReference>
<dbReference type="InterPro" id="IPR000890">
    <property type="entry name" value="Aliphatic_acid_kin_short-chain"/>
</dbReference>
<dbReference type="Gene3D" id="3.30.420.40">
    <property type="match status" value="2"/>
</dbReference>
<dbReference type="GO" id="GO:0008776">
    <property type="term" value="F:acetate kinase activity"/>
    <property type="evidence" value="ECO:0007669"/>
    <property type="project" value="TreeGrafter"/>
</dbReference>
<dbReference type="PIRSF" id="PIRSF036458">
    <property type="entry name" value="Butyrate_kin"/>
    <property type="match status" value="1"/>
</dbReference>
<evidence type="ECO:0000256" key="8">
    <source>
        <dbReference type="ARBA" id="ARBA00048596"/>
    </source>
</evidence>
<dbReference type="PRINTS" id="PR00471">
    <property type="entry name" value="ACETATEKNASE"/>
</dbReference>
<evidence type="ECO:0000256" key="10">
    <source>
        <dbReference type="RuleBase" id="RU003835"/>
    </source>
</evidence>
<dbReference type="InterPro" id="IPR043129">
    <property type="entry name" value="ATPase_NBD"/>
</dbReference>
<dbReference type="SUPFAM" id="SSF53067">
    <property type="entry name" value="Actin-like ATPase domain"/>
    <property type="match status" value="2"/>
</dbReference>
<proteinExistence type="inferred from homology"/>
<evidence type="ECO:0000313" key="11">
    <source>
        <dbReference type="EMBL" id="SJZ90400.1"/>
    </source>
</evidence>
<evidence type="ECO:0000313" key="12">
    <source>
        <dbReference type="Proteomes" id="UP000191153"/>
    </source>
</evidence>
<reference evidence="11 12" key="1">
    <citation type="submission" date="2017-02" db="EMBL/GenBank/DDBJ databases">
        <authorList>
            <person name="Peterson S.W."/>
        </authorList>
    </citation>
    <scope>NUCLEOTIDE SEQUENCE [LARGE SCALE GENOMIC DNA]</scope>
    <source>
        <strain evidence="11 12">ATCC 700028</strain>
    </source>
</reference>
<accession>A0A1T4PFQ7</accession>
<dbReference type="Proteomes" id="UP000191153">
    <property type="component" value="Unassembled WGS sequence"/>
</dbReference>
<evidence type="ECO:0000256" key="3">
    <source>
        <dbReference type="ARBA" id="ARBA00022490"/>
    </source>
</evidence>
<comment type="catalytic activity">
    <reaction evidence="8 9">
        <text>butanoate + ATP = butanoyl phosphate + ADP</text>
        <dbReference type="Rhea" id="RHEA:13585"/>
        <dbReference type="ChEBI" id="CHEBI:17968"/>
        <dbReference type="ChEBI" id="CHEBI:30616"/>
        <dbReference type="ChEBI" id="CHEBI:58079"/>
        <dbReference type="ChEBI" id="CHEBI:456216"/>
        <dbReference type="EC" id="2.7.2.7"/>
    </reaction>
</comment>
<evidence type="ECO:0000256" key="5">
    <source>
        <dbReference type="ARBA" id="ARBA00022741"/>
    </source>
</evidence>
<keyword evidence="3 9" id="KW-0963">Cytoplasm</keyword>
<dbReference type="OrthoDB" id="9771859at2"/>
<evidence type="ECO:0000256" key="6">
    <source>
        <dbReference type="ARBA" id="ARBA00022777"/>
    </source>
</evidence>
<comment type="subcellular location">
    <subcellularLocation>
        <location evidence="1 9">Cytoplasm</location>
    </subcellularLocation>
</comment>
<dbReference type="AlphaFoldDB" id="A0A1T4PFQ7"/>
<keyword evidence="4 9" id="KW-0808">Transferase</keyword>
<organism evidence="11 12">
    <name type="scientific">Cetobacterium ceti</name>
    <dbReference type="NCBI Taxonomy" id="180163"/>
    <lineage>
        <taxon>Bacteria</taxon>
        <taxon>Fusobacteriati</taxon>
        <taxon>Fusobacteriota</taxon>
        <taxon>Fusobacteriia</taxon>
        <taxon>Fusobacteriales</taxon>
        <taxon>Fusobacteriaceae</taxon>
        <taxon>Cetobacterium</taxon>
    </lineage>
</organism>
<dbReference type="PANTHER" id="PTHR21060:SF3">
    <property type="entry name" value="BUTYRATE KINASE 2-RELATED"/>
    <property type="match status" value="1"/>
</dbReference>
<protein>
    <recommendedName>
        <fullName evidence="9">Probable butyrate kinase</fullName>
        <shortName evidence="9">BK</shortName>
        <ecNumber evidence="9">2.7.2.7</ecNumber>
    </recommendedName>
    <alternativeName>
        <fullName evidence="9">Branched-chain carboxylic acid kinase</fullName>
    </alternativeName>
</protein>
<evidence type="ECO:0000256" key="1">
    <source>
        <dbReference type="ARBA" id="ARBA00004496"/>
    </source>
</evidence>
<dbReference type="EC" id="2.7.2.7" evidence="9"/>
<gene>
    <name evidence="9" type="primary">buk</name>
    <name evidence="11" type="ORF">SAMN02745174_01899</name>
</gene>
<evidence type="ECO:0000256" key="2">
    <source>
        <dbReference type="ARBA" id="ARBA00008748"/>
    </source>
</evidence>
<evidence type="ECO:0000256" key="9">
    <source>
        <dbReference type="HAMAP-Rule" id="MF_00542"/>
    </source>
</evidence>
<dbReference type="RefSeq" id="WP_078694364.1">
    <property type="nucleotide sequence ID" value="NZ_FUWX01000014.1"/>
</dbReference>
<dbReference type="HAMAP" id="MF_00542">
    <property type="entry name" value="Butyrate_kinase"/>
    <property type="match status" value="1"/>
</dbReference>
<keyword evidence="12" id="KW-1185">Reference proteome</keyword>
<dbReference type="InterPro" id="IPR011245">
    <property type="entry name" value="Butyrate_kin"/>
</dbReference>
<keyword evidence="7 9" id="KW-0067">ATP-binding</keyword>
<dbReference type="NCBIfam" id="TIGR02707">
    <property type="entry name" value="butyr_kinase"/>
    <property type="match status" value="1"/>
</dbReference>
<keyword evidence="5 9" id="KW-0547">Nucleotide-binding</keyword>
<dbReference type="EMBL" id="FUWX01000014">
    <property type="protein sequence ID" value="SJZ90400.1"/>
    <property type="molecule type" value="Genomic_DNA"/>
</dbReference>
<sequence length="353" mass="40014">MEEFKILAINPGSTSTKIAIYKNEKMIMEENIIHLDEINRSLEEEFIFRKNLIDNFLKEKNFSIKEISAISARGGLLKPISGGVYKINKIMLDDLWNEKYGKHPCNLGAILAESIGEKYNIPRFIVDPVVVDEMTEVAKLTGLKEIKRKSIFHCLNQRAVAKEYSKLKNKKYESLNLIVAHLGGGISVGLHKKGKIVDVNNALNGDGPFSPERSGGLPVEGILNLIFEKKYSKEKIMKKIKGEGGIYNYLGTKNLKEIIEQIEEIKEYKLIIDGMIYQIVKEIGSLYGVANGDIDGVIFTGGISYSEYIIKELKEKLKFIKNIEIFPGEMEMKALVFNILDVLRNEVEIKEYK</sequence>
<dbReference type="GO" id="GO:0006083">
    <property type="term" value="P:acetate metabolic process"/>
    <property type="evidence" value="ECO:0007669"/>
    <property type="project" value="TreeGrafter"/>
</dbReference>